<reference evidence="1" key="1">
    <citation type="submission" date="2014-11" db="EMBL/GenBank/DDBJ databases">
        <authorList>
            <person name="Amaro Gonzalez C."/>
        </authorList>
    </citation>
    <scope>NUCLEOTIDE SEQUENCE</scope>
</reference>
<proteinExistence type="predicted"/>
<sequence>MQGNLQSYIYKITCPARQQLQSKRVGRVKGK</sequence>
<organism evidence="1">
    <name type="scientific">Anguilla anguilla</name>
    <name type="common">European freshwater eel</name>
    <name type="synonym">Muraena anguilla</name>
    <dbReference type="NCBI Taxonomy" id="7936"/>
    <lineage>
        <taxon>Eukaryota</taxon>
        <taxon>Metazoa</taxon>
        <taxon>Chordata</taxon>
        <taxon>Craniata</taxon>
        <taxon>Vertebrata</taxon>
        <taxon>Euteleostomi</taxon>
        <taxon>Actinopterygii</taxon>
        <taxon>Neopterygii</taxon>
        <taxon>Teleostei</taxon>
        <taxon>Anguilliformes</taxon>
        <taxon>Anguillidae</taxon>
        <taxon>Anguilla</taxon>
    </lineage>
</organism>
<evidence type="ECO:0000313" key="1">
    <source>
        <dbReference type="EMBL" id="JAH53604.1"/>
    </source>
</evidence>
<dbReference type="AlphaFoldDB" id="A0A0E9TIT9"/>
<protein>
    <submittedName>
        <fullName evidence="1">Uncharacterized protein</fullName>
    </submittedName>
</protein>
<name>A0A0E9TIT9_ANGAN</name>
<dbReference type="EMBL" id="GBXM01054973">
    <property type="protein sequence ID" value="JAH53604.1"/>
    <property type="molecule type" value="Transcribed_RNA"/>
</dbReference>
<reference evidence="1" key="2">
    <citation type="journal article" date="2015" name="Fish Shellfish Immunol.">
        <title>Early steps in the European eel (Anguilla anguilla)-Vibrio vulnificus interaction in the gills: Role of the RtxA13 toxin.</title>
        <authorList>
            <person name="Callol A."/>
            <person name="Pajuelo D."/>
            <person name="Ebbesson L."/>
            <person name="Teles M."/>
            <person name="MacKenzie S."/>
            <person name="Amaro C."/>
        </authorList>
    </citation>
    <scope>NUCLEOTIDE SEQUENCE</scope>
</reference>
<accession>A0A0E9TIT9</accession>